<gene>
    <name evidence="2" type="ORF">N7517_009511</name>
</gene>
<keyword evidence="3" id="KW-1185">Reference proteome</keyword>
<dbReference type="RefSeq" id="XP_056575806.1">
    <property type="nucleotide sequence ID" value="XM_056727234.1"/>
</dbReference>
<sequence>MLQIDGLCEYEITETNPQIQQHNVMLKNNDGSLGLDIPYHGLVSIPLDADVSTRDRYPPESLKGVLSVHRSFRIAIQAYTQKQIEDPLEQAVREVKVISLLFPNVRAEHLRICMAAWICILCTVDDLLESMRPYEAQIAIQTTISILQGNEKNNEWICEVSSKGDVCSLMSLFQKHCCQYLSDAAAKDFFCEICTVFYGFIQEIKFQQGYLKRDMQNYMEIRTRTIGIAPYFSLIRSEVFSPDYYPDNIMVMQKAINVAAGLQNDLLGLERDMDEKESMNAVLVGMEEPMKKEETETQKLADAITAVCALHNVSISEVAHIHQRILQGAREESEIIVANSQLLFTETHFKWCTTAKRYRTQVE</sequence>
<dbReference type="AlphaFoldDB" id="A0A9W9RHI6"/>
<dbReference type="InterPro" id="IPR008949">
    <property type="entry name" value="Isoprenoid_synthase_dom_sf"/>
</dbReference>
<proteinExistence type="predicted"/>
<dbReference type="EMBL" id="JAPZBT010000004">
    <property type="protein sequence ID" value="KAJ5360320.1"/>
    <property type="molecule type" value="Genomic_DNA"/>
</dbReference>
<name>A0A9W9RHI6_9EURO</name>
<reference evidence="2" key="1">
    <citation type="submission" date="2022-12" db="EMBL/GenBank/DDBJ databases">
        <authorList>
            <person name="Petersen C."/>
        </authorList>
    </citation>
    <scope>NUCLEOTIDE SEQUENCE</scope>
    <source>
        <strain evidence="2">IBT 3081</strain>
    </source>
</reference>
<dbReference type="Gene3D" id="1.10.600.10">
    <property type="entry name" value="Farnesyl Diphosphate Synthase"/>
    <property type="match status" value="1"/>
</dbReference>
<comment type="caution">
    <text evidence="2">The sequence shown here is derived from an EMBL/GenBank/DDBJ whole genome shotgun (WGS) entry which is preliminary data.</text>
</comment>
<dbReference type="SUPFAM" id="SSF48576">
    <property type="entry name" value="Terpenoid synthases"/>
    <property type="match status" value="1"/>
</dbReference>
<keyword evidence="1" id="KW-0175">Coiled coil</keyword>
<feature type="coiled-coil region" evidence="1">
    <location>
        <begin position="252"/>
        <end position="279"/>
    </location>
</feature>
<evidence type="ECO:0000256" key="1">
    <source>
        <dbReference type="SAM" id="Coils"/>
    </source>
</evidence>
<dbReference type="Pfam" id="PF19086">
    <property type="entry name" value="Terpene_syn_C_2"/>
    <property type="match status" value="1"/>
</dbReference>
<accession>A0A9W9RHI6</accession>
<evidence type="ECO:0008006" key="4">
    <source>
        <dbReference type="Google" id="ProtNLM"/>
    </source>
</evidence>
<dbReference type="Proteomes" id="UP001147752">
    <property type="component" value="Unassembled WGS sequence"/>
</dbReference>
<organism evidence="2 3">
    <name type="scientific">Penicillium concentricum</name>
    <dbReference type="NCBI Taxonomy" id="293559"/>
    <lineage>
        <taxon>Eukaryota</taxon>
        <taxon>Fungi</taxon>
        <taxon>Dikarya</taxon>
        <taxon>Ascomycota</taxon>
        <taxon>Pezizomycotina</taxon>
        <taxon>Eurotiomycetes</taxon>
        <taxon>Eurotiomycetidae</taxon>
        <taxon>Eurotiales</taxon>
        <taxon>Aspergillaceae</taxon>
        <taxon>Penicillium</taxon>
    </lineage>
</organism>
<dbReference type="OrthoDB" id="1731983at2759"/>
<evidence type="ECO:0000313" key="2">
    <source>
        <dbReference type="EMBL" id="KAJ5360320.1"/>
    </source>
</evidence>
<evidence type="ECO:0000313" key="3">
    <source>
        <dbReference type="Proteomes" id="UP001147752"/>
    </source>
</evidence>
<dbReference type="GeneID" id="81466417"/>
<reference evidence="2" key="2">
    <citation type="journal article" date="2023" name="IMA Fungus">
        <title>Comparative genomic study of the Penicillium genus elucidates a diverse pangenome and 15 lateral gene transfer events.</title>
        <authorList>
            <person name="Petersen C."/>
            <person name="Sorensen T."/>
            <person name="Nielsen M.R."/>
            <person name="Sondergaard T.E."/>
            <person name="Sorensen J.L."/>
            <person name="Fitzpatrick D.A."/>
            <person name="Frisvad J.C."/>
            <person name="Nielsen K.L."/>
        </authorList>
    </citation>
    <scope>NUCLEOTIDE SEQUENCE</scope>
    <source>
        <strain evidence="2">IBT 3081</strain>
    </source>
</reference>
<protein>
    <recommendedName>
        <fullName evidence="4">Terpene synthase</fullName>
    </recommendedName>
</protein>